<evidence type="ECO:0000259" key="7">
    <source>
        <dbReference type="Pfam" id="PF00720"/>
    </source>
</evidence>
<sequence>MAWSAYPDPAKAVHCGRMRPHRSTAGTLLAGTALLTATTLLTAAPGTAATRPAEPRAMLLLSVAEQGGANRTSELNCDPPGGTHPSAVAACADLSRAQGNFDRLPGDTAHPYCPMMYRPVTASAHGTWRGRPVTYTATYPNGCVLTQRTGPVFRF</sequence>
<keyword evidence="3" id="KW-0964">Secreted</keyword>
<dbReference type="GO" id="GO:0004867">
    <property type="term" value="F:serine-type endopeptidase inhibitor activity"/>
    <property type="evidence" value="ECO:0007669"/>
    <property type="project" value="UniProtKB-KW"/>
</dbReference>
<name>A0A4D4JCU4_9PSEU</name>
<dbReference type="Gene3D" id="3.30.350.10">
    <property type="entry name" value="Subtilisin inhibitor-like"/>
    <property type="match status" value="1"/>
</dbReference>
<evidence type="ECO:0000256" key="3">
    <source>
        <dbReference type="ARBA" id="ARBA00022525"/>
    </source>
</evidence>
<keyword evidence="6" id="KW-1015">Disulfide bond</keyword>
<accession>A0A4D4JCU4</accession>
<dbReference type="SUPFAM" id="SSF55399">
    <property type="entry name" value="Subtilisin inhibitor"/>
    <property type="match status" value="1"/>
</dbReference>
<gene>
    <name evidence="8" type="ORF">GTS_38490</name>
</gene>
<comment type="subcellular location">
    <subcellularLocation>
        <location evidence="1">Secreted</location>
    </subcellularLocation>
</comment>
<keyword evidence="9" id="KW-1185">Reference proteome</keyword>
<dbReference type="InterPro" id="IPR020054">
    <property type="entry name" value="Prot_inh_SSI_I16_CS"/>
</dbReference>
<dbReference type="GO" id="GO:0005576">
    <property type="term" value="C:extracellular region"/>
    <property type="evidence" value="ECO:0007669"/>
    <property type="project" value="UniProtKB-SubCell"/>
</dbReference>
<feature type="domain" description="Subtilisin inhibitor" evidence="7">
    <location>
        <begin position="66"/>
        <end position="141"/>
    </location>
</feature>
<comment type="similarity">
    <text evidence="2">Belongs to the protease inhibitor I16 (SSI) family.</text>
</comment>
<dbReference type="EMBL" id="BJFL01000022">
    <property type="protein sequence ID" value="GDY32216.1"/>
    <property type="molecule type" value="Genomic_DNA"/>
</dbReference>
<organism evidence="8 9">
    <name type="scientific">Gandjariella thermophila</name>
    <dbReference type="NCBI Taxonomy" id="1931992"/>
    <lineage>
        <taxon>Bacteria</taxon>
        <taxon>Bacillati</taxon>
        <taxon>Actinomycetota</taxon>
        <taxon>Actinomycetes</taxon>
        <taxon>Pseudonocardiales</taxon>
        <taxon>Pseudonocardiaceae</taxon>
        <taxon>Gandjariella</taxon>
    </lineage>
</organism>
<dbReference type="AlphaFoldDB" id="A0A4D4JCU4"/>
<evidence type="ECO:0000256" key="6">
    <source>
        <dbReference type="ARBA" id="ARBA00023157"/>
    </source>
</evidence>
<dbReference type="InterPro" id="IPR036819">
    <property type="entry name" value="Subtilisin_inhibitor-like_sf"/>
</dbReference>
<dbReference type="Pfam" id="PF00720">
    <property type="entry name" value="SSI"/>
    <property type="match status" value="1"/>
</dbReference>
<dbReference type="Proteomes" id="UP000298860">
    <property type="component" value="Unassembled WGS sequence"/>
</dbReference>
<evidence type="ECO:0000313" key="9">
    <source>
        <dbReference type="Proteomes" id="UP000298860"/>
    </source>
</evidence>
<keyword evidence="4" id="KW-0646">Protease inhibitor</keyword>
<evidence type="ECO:0000256" key="4">
    <source>
        <dbReference type="ARBA" id="ARBA00022690"/>
    </source>
</evidence>
<evidence type="ECO:0000256" key="2">
    <source>
        <dbReference type="ARBA" id="ARBA00010472"/>
    </source>
</evidence>
<proteinExistence type="inferred from homology"/>
<protein>
    <recommendedName>
        <fullName evidence="7">Subtilisin inhibitor domain-containing protein</fullName>
    </recommendedName>
</protein>
<evidence type="ECO:0000256" key="5">
    <source>
        <dbReference type="ARBA" id="ARBA00022900"/>
    </source>
</evidence>
<dbReference type="PROSITE" id="PS00999">
    <property type="entry name" value="SSI"/>
    <property type="match status" value="1"/>
</dbReference>
<keyword evidence="5" id="KW-0722">Serine protease inhibitor</keyword>
<evidence type="ECO:0000256" key="1">
    <source>
        <dbReference type="ARBA" id="ARBA00004613"/>
    </source>
</evidence>
<reference evidence="9" key="1">
    <citation type="submission" date="2019-04" db="EMBL/GenBank/DDBJ databases">
        <title>Draft genome sequence of Pseudonocardiaceae bacterium SL3-2-4.</title>
        <authorList>
            <person name="Ningsih F."/>
            <person name="Yokota A."/>
            <person name="Sakai Y."/>
            <person name="Nanatani K."/>
            <person name="Yabe S."/>
            <person name="Oetari A."/>
            <person name="Sjamsuridzal W."/>
        </authorList>
    </citation>
    <scope>NUCLEOTIDE SEQUENCE [LARGE SCALE GENOMIC DNA]</scope>
    <source>
        <strain evidence="9">SL3-2-4</strain>
    </source>
</reference>
<dbReference type="InterPro" id="IPR023549">
    <property type="entry name" value="Subtilisin_inhibitor"/>
</dbReference>
<comment type="caution">
    <text evidence="8">The sequence shown here is derived from an EMBL/GenBank/DDBJ whole genome shotgun (WGS) entry which is preliminary data.</text>
</comment>
<evidence type="ECO:0000313" key="8">
    <source>
        <dbReference type="EMBL" id="GDY32216.1"/>
    </source>
</evidence>